<keyword evidence="2" id="KW-1185">Reference proteome</keyword>
<dbReference type="Gramene" id="CDY41360">
    <property type="protein sequence ID" value="CDY41360"/>
    <property type="gene ID" value="GSBRNA2T00072921001"/>
</dbReference>
<protein>
    <submittedName>
        <fullName evidence="1">BnaA01g31590D protein</fullName>
    </submittedName>
</protein>
<dbReference type="PaxDb" id="3708-A0A078HRV6"/>
<proteinExistence type="predicted"/>
<accession>A0A078HRV6</accession>
<dbReference type="EMBL" id="LK032495">
    <property type="protein sequence ID" value="CDY41360.1"/>
    <property type="molecule type" value="Genomic_DNA"/>
</dbReference>
<dbReference type="Proteomes" id="UP000028999">
    <property type="component" value="Unassembled WGS sequence"/>
</dbReference>
<name>A0A078HRV6_BRANA</name>
<dbReference type="AlphaFoldDB" id="A0A078HRV6"/>
<evidence type="ECO:0000313" key="1">
    <source>
        <dbReference type="EMBL" id="CDY41360.1"/>
    </source>
</evidence>
<reference evidence="1 2" key="1">
    <citation type="journal article" date="2014" name="Science">
        <title>Plant genetics. Early allopolyploid evolution in the post-Neolithic Brassica napus oilseed genome.</title>
        <authorList>
            <person name="Chalhoub B."/>
            <person name="Denoeud F."/>
            <person name="Liu S."/>
            <person name="Parkin I.A."/>
            <person name="Tang H."/>
            <person name="Wang X."/>
            <person name="Chiquet J."/>
            <person name="Belcram H."/>
            <person name="Tong C."/>
            <person name="Samans B."/>
            <person name="Correa M."/>
            <person name="Da Silva C."/>
            <person name="Just J."/>
            <person name="Falentin C."/>
            <person name="Koh C.S."/>
            <person name="Le Clainche I."/>
            <person name="Bernard M."/>
            <person name="Bento P."/>
            <person name="Noel B."/>
            <person name="Labadie K."/>
            <person name="Alberti A."/>
            <person name="Charles M."/>
            <person name="Arnaud D."/>
            <person name="Guo H."/>
            <person name="Daviaud C."/>
            <person name="Alamery S."/>
            <person name="Jabbari K."/>
            <person name="Zhao M."/>
            <person name="Edger P.P."/>
            <person name="Chelaifa H."/>
            <person name="Tack D."/>
            <person name="Lassalle G."/>
            <person name="Mestiri I."/>
            <person name="Schnel N."/>
            <person name="Le Paslier M.C."/>
            <person name="Fan G."/>
            <person name="Renault V."/>
            <person name="Bayer P.E."/>
            <person name="Golicz A.A."/>
            <person name="Manoli S."/>
            <person name="Lee T.H."/>
            <person name="Thi V.H."/>
            <person name="Chalabi S."/>
            <person name="Hu Q."/>
            <person name="Fan C."/>
            <person name="Tollenaere R."/>
            <person name="Lu Y."/>
            <person name="Battail C."/>
            <person name="Shen J."/>
            <person name="Sidebottom C.H."/>
            <person name="Wang X."/>
            <person name="Canaguier A."/>
            <person name="Chauveau A."/>
            <person name="Berard A."/>
            <person name="Deniot G."/>
            <person name="Guan M."/>
            <person name="Liu Z."/>
            <person name="Sun F."/>
            <person name="Lim Y.P."/>
            <person name="Lyons E."/>
            <person name="Town C.D."/>
            <person name="Bancroft I."/>
            <person name="Wang X."/>
            <person name="Meng J."/>
            <person name="Ma J."/>
            <person name="Pires J.C."/>
            <person name="King G.J."/>
            <person name="Brunel D."/>
            <person name="Delourme R."/>
            <person name="Renard M."/>
            <person name="Aury J.M."/>
            <person name="Adams K.L."/>
            <person name="Batley J."/>
            <person name="Snowdon R.J."/>
            <person name="Tost J."/>
            <person name="Edwards D."/>
            <person name="Zhou Y."/>
            <person name="Hua W."/>
            <person name="Sharpe A.G."/>
            <person name="Paterson A.H."/>
            <person name="Guan C."/>
            <person name="Wincker P."/>
        </authorList>
    </citation>
    <scope>NUCLEOTIDE SEQUENCE [LARGE SCALE GENOMIC DNA]</scope>
    <source>
        <strain evidence="2">cv. Darmor-bzh</strain>
    </source>
</reference>
<evidence type="ECO:0000313" key="2">
    <source>
        <dbReference type="Proteomes" id="UP000028999"/>
    </source>
</evidence>
<gene>
    <name evidence="1" type="primary">BnaA01g31590D</name>
    <name evidence="1" type="ORF">GSBRNA2T00072921001</name>
</gene>
<sequence length="19" mass="2393">MEDHKYHQTVKRREHNGIN</sequence>
<organism evidence="1 2">
    <name type="scientific">Brassica napus</name>
    <name type="common">Rape</name>
    <dbReference type="NCBI Taxonomy" id="3708"/>
    <lineage>
        <taxon>Eukaryota</taxon>
        <taxon>Viridiplantae</taxon>
        <taxon>Streptophyta</taxon>
        <taxon>Embryophyta</taxon>
        <taxon>Tracheophyta</taxon>
        <taxon>Spermatophyta</taxon>
        <taxon>Magnoliopsida</taxon>
        <taxon>eudicotyledons</taxon>
        <taxon>Gunneridae</taxon>
        <taxon>Pentapetalae</taxon>
        <taxon>rosids</taxon>
        <taxon>malvids</taxon>
        <taxon>Brassicales</taxon>
        <taxon>Brassicaceae</taxon>
        <taxon>Brassiceae</taxon>
        <taxon>Brassica</taxon>
    </lineage>
</organism>